<evidence type="ECO:0000313" key="3">
    <source>
        <dbReference type="Proteomes" id="UP000215086"/>
    </source>
</evidence>
<dbReference type="AlphaFoldDB" id="A0A286R9J7"/>
<evidence type="ECO:0000313" key="2">
    <source>
        <dbReference type="EMBL" id="ASV72628.1"/>
    </source>
</evidence>
<keyword evidence="1" id="KW-0472">Membrane</keyword>
<accession>A0A286R9J7</accession>
<feature type="transmembrane region" description="Helical" evidence="1">
    <location>
        <begin position="16"/>
        <end position="42"/>
    </location>
</feature>
<keyword evidence="1" id="KW-1133">Transmembrane helix</keyword>
<dbReference type="RefSeq" id="WP_095413513.1">
    <property type="nucleotide sequence ID" value="NZ_CP018477.1"/>
</dbReference>
<dbReference type="EMBL" id="CP018477">
    <property type="protein sequence ID" value="ASV72628.1"/>
    <property type="molecule type" value="Genomic_DNA"/>
</dbReference>
<evidence type="ECO:0000256" key="1">
    <source>
        <dbReference type="SAM" id="Phobius"/>
    </source>
</evidence>
<keyword evidence="1" id="KW-0812">Transmembrane</keyword>
<gene>
    <name evidence="2" type="ORF">THTE_0026</name>
</gene>
<protein>
    <submittedName>
        <fullName evidence="2">Uncharacterized protein</fullName>
    </submittedName>
</protein>
<dbReference type="Proteomes" id="UP000215086">
    <property type="component" value="Chromosome"/>
</dbReference>
<dbReference type="KEGG" id="ttf:THTE_0026"/>
<proteinExistence type="predicted"/>
<sequence length="327" mass="37269">MPSQKNEQSKSRRWPVFLSLAGVILFLLTIILITVLLVLIALRVTETNKELATLKATIDKLQHETFNKIENKATSEQITNLSHQLIQTFTEQANELGKTLRTIDGKVDELDKRGKEQSENLFSALDKLTTSVQELSDLVMFMSQISAGKRKALIWFVHSKNLQESQYHPHWSELEKRLSNCLFPFDFECYVQEQDKCELVYKSGQQLLARQTPASNATGRIQWNLLQEVLRQARQVDQAGRVDVVIIICPASQEFNEQDLKEIGSMNVPVHVVLVGEESFVQVRKLANAQSMHLVPNFPDAVPNTLLEILQKEAAYFIVKNNTNQPR</sequence>
<name>A0A286R9J7_9BACT</name>
<organism evidence="2 3">
    <name type="scientific">Thermogutta terrifontis</name>
    <dbReference type="NCBI Taxonomy" id="1331910"/>
    <lineage>
        <taxon>Bacteria</taxon>
        <taxon>Pseudomonadati</taxon>
        <taxon>Planctomycetota</taxon>
        <taxon>Planctomycetia</taxon>
        <taxon>Pirellulales</taxon>
        <taxon>Thermoguttaceae</taxon>
        <taxon>Thermogutta</taxon>
    </lineage>
</organism>
<keyword evidence="3" id="KW-1185">Reference proteome</keyword>
<reference evidence="2 3" key="1">
    <citation type="journal article" name="Front. Microbiol.">
        <title>Sugar Metabolism of the First Thermophilic Planctomycete Thermogutta terrifontis: Comparative Genomic and Transcriptomic Approaches.</title>
        <authorList>
            <person name="Elcheninov A.G."/>
            <person name="Menzel P."/>
            <person name="Gudbergsdottir S.R."/>
            <person name="Slesarev A.I."/>
            <person name="Kadnikov V.V."/>
            <person name="Krogh A."/>
            <person name="Bonch-Osmolovskaya E.A."/>
            <person name="Peng X."/>
            <person name="Kublanov I.V."/>
        </authorList>
    </citation>
    <scope>NUCLEOTIDE SEQUENCE [LARGE SCALE GENOMIC DNA]</scope>
    <source>
        <strain evidence="2 3">R1</strain>
    </source>
</reference>